<keyword evidence="1 3" id="KW-0853">WD repeat</keyword>
<dbReference type="InterPro" id="IPR015943">
    <property type="entry name" value="WD40/YVTN_repeat-like_dom_sf"/>
</dbReference>
<dbReference type="GO" id="GO:0006888">
    <property type="term" value="P:endoplasmic reticulum to Golgi vesicle-mediated transport"/>
    <property type="evidence" value="ECO:0007669"/>
    <property type="project" value="TreeGrafter"/>
</dbReference>
<dbReference type="Gene3D" id="2.130.10.10">
    <property type="entry name" value="YVTN repeat-like/Quinoprotein amine dehydrogenase"/>
    <property type="match status" value="1"/>
</dbReference>
<dbReference type="PROSITE" id="PS50294">
    <property type="entry name" value="WD_REPEATS_REGION"/>
    <property type="match status" value="1"/>
</dbReference>
<evidence type="ECO:0000313" key="5">
    <source>
        <dbReference type="Proteomes" id="UP000324897"/>
    </source>
</evidence>
<dbReference type="InterPro" id="IPR050844">
    <property type="entry name" value="Coatomer_complex_subunit"/>
</dbReference>
<feature type="non-terminal residue" evidence="4">
    <location>
        <position position="1"/>
    </location>
</feature>
<dbReference type="Gramene" id="TVU26067">
    <property type="protein sequence ID" value="TVU26067"/>
    <property type="gene ID" value="EJB05_28596"/>
</dbReference>
<dbReference type="PROSITE" id="PS50082">
    <property type="entry name" value="WD_REPEATS_2"/>
    <property type="match status" value="3"/>
</dbReference>
<dbReference type="GO" id="GO:0030126">
    <property type="term" value="C:COPI vesicle coat"/>
    <property type="evidence" value="ECO:0007669"/>
    <property type="project" value="TreeGrafter"/>
</dbReference>
<organism evidence="4 5">
    <name type="scientific">Eragrostis curvula</name>
    <name type="common">weeping love grass</name>
    <dbReference type="NCBI Taxonomy" id="38414"/>
    <lineage>
        <taxon>Eukaryota</taxon>
        <taxon>Viridiplantae</taxon>
        <taxon>Streptophyta</taxon>
        <taxon>Embryophyta</taxon>
        <taxon>Tracheophyta</taxon>
        <taxon>Spermatophyta</taxon>
        <taxon>Magnoliopsida</taxon>
        <taxon>Liliopsida</taxon>
        <taxon>Poales</taxon>
        <taxon>Poaceae</taxon>
        <taxon>PACMAD clade</taxon>
        <taxon>Chloridoideae</taxon>
        <taxon>Eragrostideae</taxon>
        <taxon>Eragrostidinae</taxon>
        <taxon>Eragrostis</taxon>
    </lineage>
</organism>
<sequence length="274" mass="30840">MQVLIKTCSPICPQETVPLSELSALFGATAAVFIPRKQWFVVGDWDGNLKVCSDETMQEVKTFSAHRKRIDSLDVHPSEPYVLSASYYDGSVKVWNWEMDWECVRTFHVVARQVKFNPKDADYFACSTGNNVKVSNIASPGSDDLTSSFGISHMKCFDYLSRGNELYLINGNHDGSVEIWDWKNRSCLKTLKEQRGTVATICAHPDLPIFITGSSDGTVCLWNSFTFELEGKLNCSLGAVWTIACLKGSNRVMFSSELRFFRRALLPHDLFFSS</sequence>
<protein>
    <recommendedName>
        <fullName evidence="6">Coatomer WD associated region domain-containing protein</fullName>
    </recommendedName>
</protein>
<evidence type="ECO:0000256" key="2">
    <source>
        <dbReference type="ARBA" id="ARBA00022737"/>
    </source>
</evidence>
<evidence type="ECO:0000256" key="1">
    <source>
        <dbReference type="ARBA" id="ARBA00022574"/>
    </source>
</evidence>
<dbReference type="GO" id="GO:0006886">
    <property type="term" value="P:intracellular protein transport"/>
    <property type="evidence" value="ECO:0007669"/>
    <property type="project" value="TreeGrafter"/>
</dbReference>
<dbReference type="GO" id="GO:0006891">
    <property type="term" value="P:intra-Golgi vesicle-mediated transport"/>
    <property type="evidence" value="ECO:0007669"/>
    <property type="project" value="TreeGrafter"/>
</dbReference>
<dbReference type="SMART" id="SM00320">
    <property type="entry name" value="WD40"/>
    <property type="match status" value="5"/>
</dbReference>
<dbReference type="OrthoDB" id="692364at2759"/>
<evidence type="ECO:0008006" key="6">
    <source>
        <dbReference type="Google" id="ProtNLM"/>
    </source>
</evidence>
<comment type="caution">
    <text evidence="4">The sequence shown here is derived from an EMBL/GenBank/DDBJ whole genome shotgun (WGS) entry which is preliminary data.</text>
</comment>
<feature type="repeat" description="WD" evidence="3">
    <location>
        <begin position="191"/>
        <end position="223"/>
    </location>
</feature>
<gene>
    <name evidence="4" type="ORF">EJB05_28596</name>
</gene>
<accession>A0A5J9USE7</accession>
<dbReference type="EMBL" id="RWGY01000013">
    <property type="protein sequence ID" value="TVU26067.1"/>
    <property type="molecule type" value="Genomic_DNA"/>
</dbReference>
<dbReference type="Proteomes" id="UP000324897">
    <property type="component" value="Chromosome 2"/>
</dbReference>
<evidence type="ECO:0000256" key="3">
    <source>
        <dbReference type="PROSITE-ProRule" id="PRU00221"/>
    </source>
</evidence>
<dbReference type="SUPFAM" id="SSF50978">
    <property type="entry name" value="WD40 repeat-like"/>
    <property type="match status" value="1"/>
</dbReference>
<name>A0A5J9USE7_9POAL</name>
<feature type="repeat" description="WD" evidence="3">
    <location>
        <begin position="167"/>
        <end position="190"/>
    </location>
</feature>
<dbReference type="AlphaFoldDB" id="A0A5J9USE7"/>
<dbReference type="Pfam" id="PF00400">
    <property type="entry name" value="WD40"/>
    <property type="match status" value="2"/>
</dbReference>
<dbReference type="PANTHER" id="PTHR19876">
    <property type="entry name" value="COATOMER"/>
    <property type="match status" value="1"/>
</dbReference>
<proteinExistence type="predicted"/>
<keyword evidence="5" id="KW-1185">Reference proteome</keyword>
<dbReference type="GO" id="GO:0006890">
    <property type="term" value="P:retrograde vesicle-mediated transport, Golgi to endoplasmic reticulum"/>
    <property type="evidence" value="ECO:0007669"/>
    <property type="project" value="TreeGrafter"/>
</dbReference>
<evidence type="ECO:0000313" key="4">
    <source>
        <dbReference type="EMBL" id="TVU26067.1"/>
    </source>
</evidence>
<dbReference type="InterPro" id="IPR001680">
    <property type="entry name" value="WD40_rpt"/>
</dbReference>
<dbReference type="InterPro" id="IPR036322">
    <property type="entry name" value="WD40_repeat_dom_sf"/>
</dbReference>
<feature type="repeat" description="WD" evidence="3">
    <location>
        <begin position="63"/>
        <end position="96"/>
    </location>
</feature>
<keyword evidence="2" id="KW-0677">Repeat</keyword>
<dbReference type="PANTHER" id="PTHR19876:SF72">
    <property type="entry name" value="COATOMER WD ASSOCIATED REGION DOMAIN-CONTAINING PROTEIN"/>
    <property type="match status" value="1"/>
</dbReference>
<reference evidence="4 5" key="1">
    <citation type="journal article" date="2019" name="Sci. Rep.">
        <title>A high-quality genome of Eragrostis curvula grass provides insights into Poaceae evolution and supports new strategies to enhance forage quality.</title>
        <authorList>
            <person name="Carballo J."/>
            <person name="Santos B.A.C.M."/>
            <person name="Zappacosta D."/>
            <person name="Garbus I."/>
            <person name="Selva J.P."/>
            <person name="Gallo C.A."/>
            <person name="Diaz A."/>
            <person name="Albertini E."/>
            <person name="Caccamo M."/>
            <person name="Echenique V."/>
        </authorList>
    </citation>
    <scope>NUCLEOTIDE SEQUENCE [LARGE SCALE GENOMIC DNA]</scope>
    <source>
        <strain evidence="5">cv. Victoria</strain>
        <tissue evidence="4">Leaf</tissue>
    </source>
</reference>